<dbReference type="PANTHER" id="PTHR23112">
    <property type="entry name" value="G PROTEIN-COUPLED RECEPTOR 157-RELATED"/>
    <property type="match status" value="1"/>
</dbReference>
<keyword evidence="2 5" id="KW-0812">Transmembrane</keyword>
<evidence type="ECO:0008006" key="8">
    <source>
        <dbReference type="Google" id="ProtNLM"/>
    </source>
</evidence>
<dbReference type="OrthoDB" id="100006at2759"/>
<dbReference type="PANTHER" id="PTHR23112:SF37">
    <property type="entry name" value="G PROTEIN-COUPLED RECEPTOR GPR1"/>
    <property type="match status" value="1"/>
</dbReference>
<accession>A0A165D188</accession>
<dbReference type="GO" id="GO:0005886">
    <property type="term" value="C:plasma membrane"/>
    <property type="evidence" value="ECO:0007669"/>
    <property type="project" value="TreeGrafter"/>
</dbReference>
<gene>
    <name evidence="6" type="ORF">EXIGLDRAFT_777406</name>
</gene>
<feature type="transmembrane region" description="Helical" evidence="5">
    <location>
        <begin position="111"/>
        <end position="129"/>
    </location>
</feature>
<evidence type="ECO:0000256" key="5">
    <source>
        <dbReference type="SAM" id="Phobius"/>
    </source>
</evidence>
<feature type="transmembrane region" description="Helical" evidence="5">
    <location>
        <begin position="136"/>
        <end position="158"/>
    </location>
</feature>
<sequence>MANSTVYYEPASALPGMISTIVAGFISLVAVVAFLLYMVGRTMQRAAVTDKYNATIGDTHMTAYFYSLMFSSVLKSLSVVMSIKWTHEPMRAGAFCSMQAAFKLTGNVGTAVWSMVIALHLFNLLFLSLRPIKWSLPAVLAFVWSILLADVLIGPVAFGDFFGPFDDTENGGDGTSCWITNNHKTVRFLLEYLPTGLTLFTSVLVLILILLHLRGNIYFTNGRIKLRLRLDGDDAWHNEMTRDDLDRSIMATVKRLIWFPLAYFILWSPVMVSRLIQLTNRSQPFGFVAFALTTYALTGVADVVLFLVTRRVIMPDGVVAPAVAHAEREKEILAVTGTVSPFILVGTKPAPRPLLLNGGLSRSSSAGTMSSYDSTAKFSPSLETGATIPSFLDPPRAAPLPPVPALKAHGPPSAQSDVSMITSTRFQPRERLTPITIHSARSTPSNFMSMSSDSARSMDEIPSLYTPQAAILSAYGHTAGLTSRATIASDADPGTATSLDIASARTFGNGASNVPPIPVSAQTFGNAARAAGPNVVEPVTSSETVKAKLYGARFSMVGGPMPQYDYERRQS</sequence>
<dbReference type="Proteomes" id="UP000077266">
    <property type="component" value="Unassembled WGS sequence"/>
</dbReference>
<dbReference type="InParanoid" id="A0A165D188"/>
<evidence type="ECO:0000256" key="1">
    <source>
        <dbReference type="ARBA" id="ARBA00004141"/>
    </source>
</evidence>
<feature type="transmembrane region" description="Helical" evidence="5">
    <location>
        <begin position="61"/>
        <end position="83"/>
    </location>
</feature>
<dbReference type="GO" id="GO:0007189">
    <property type="term" value="P:adenylate cyclase-activating G protein-coupled receptor signaling pathway"/>
    <property type="evidence" value="ECO:0007669"/>
    <property type="project" value="TreeGrafter"/>
</dbReference>
<evidence type="ECO:0000256" key="4">
    <source>
        <dbReference type="ARBA" id="ARBA00023136"/>
    </source>
</evidence>
<keyword evidence="3 5" id="KW-1133">Transmembrane helix</keyword>
<keyword evidence="4 5" id="KW-0472">Membrane</keyword>
<feature type="transmembrane region" description="Helical" evidence="5">
    <location>
        <begin position="192"/>
        <end position="213"/>
    </location>
</feature>
<feature type="transmembrane region" description="Helical" evidence="5">
    <location>
        <begin position="20"/>
        <end position="40"/>
    </location>
</feature>
<feature type="transmembrane region" description="Helical" evidence="5">
    <location>
        <begin position="288"/>
        <end position="308"/>
    </location>
</feature>
<evidence type="ECO:0000256" key="3">
    <source>
        <dbReference type="ARBA" id="ARBA00022989"/>
    </source>
</evidence>
<evidence type="ECO:0000256" key="2">
    <source>
        <dbReference type="ARBA" id="ARBA00022692"/>
    </source>
</evidence>
<reference evidence="6 7" key="1">
    <citation type="journal article" date="2016" name="Mol. Biol. Evol.">
        <title>Comparative Genomics of Early-Diverging Mushroom-Forming Fungi Provides Insights into the Origins of Lignocellulose Decay Capabilities.</title>
        <authorList>
            <person name="Nagy L.G."/>
            <person name="Riley R."/>
            <person name="Tritt A."/>
            <person name="Adam C."/>
            <person name="Daum C."/>
            <person name="Floudas D."/>
            <person name="Sun H."/>
            <person name="Yadav J.S."/>
            <person name="Pangilinan J."/>
            <person name="Larsson K.H."/>
            <person name="Matsuura K."/>
            <person name="Barry K."/>
            <person name="Labutti K."/>
            <person name="Kuo R."/>
            <person name="Ohm R.A."/>
            <person name="Bhattacharya S.S."/>
            <person name="Shirouzu T."/>
            <person name="Yoshinaga Y."/>
            <person name="Martin F.M."/>
            <person name="Grigoriev I.V."/>
            <person name="Hibbett D.S."/>
        </authorList>
    </citation>
    <scope>NUCLEOTIDE SEQUENCE [LARGE SCALE GENOMIC DNA]</scope>
    <source>
        <strain evidence="6 7">HHB12029</strain>
    </source>
</reference>
<comment type="subcellular location">
    <subcellularLocation>
        <location evidence="1">Membrane</location>
        <topology evidence="1">Multi-pass membrane protein</topology>
    </subcellularLocation>
</comment>
<dbReference type="GO" id="GO:0004930">
    <property type="term" value="F:G protein-coupled receptor activity"/>
    <property type="evidence" value="ECO:0007669"/>
    <property type="project" value="TreeGrafter"/>
</dbReference>
<evidence type="ECO:0000313" key="7">
    <source>
        <dbReference type="Proteomes" id="UP000077266"/>
    </source>
</evidence>
<protein>
    <recommendedName>
        <fullName evidence="8">G-protein coupled receptors family 1 profile domain-containing protein</fullName>
    </recommendedName>
</protein>
<keyword evidence="7" id="KW-1185">Reference proteome</keyword>
<proteinExistence type="predicted"/>
<dbReference type="AlphaFoldDB" id="A0A165D188"/>
<dbReference type="STRING" id="1314781.A0A165D188"/>
<feature type="transmembrane region" description="Helical" evidence="5">
    <location>
        <begin position="256"/>
        <end position="276"/>
    </location>
</feature>
<dbReference type="Gene3D" id="1.20.1070.10">
    <property type="entry name" value="Rhodopsin 7-helix transmembrane proteins"/>
    <property type="match status" value="1"/>
</dbReference>
<organism evidence="6 7">
    <name type="scientific">Exidia glandulosa HHB12029</name>
    <dbReference type="NCBI Taxonomy" id="1314781"/>
    <lineage>
        <taxon>Eukaryota</taxon>
        <taxon>Fungi</taxon>
        <taxon>Dikarya</taxon>
        <taxon>Basidiomycota</taxon>
        <taxon>Agaricomycotina</taxon>
        <taxon>Agaricomycetes</taxon>
        <taxon>Auriculariales</taxon>
        <taxon>Exidiaceae</taxon>
        <taxon>Exidia</taxon>
    </lineage>
</organism>
<name>A0A165D188_EXIGL</name>
<evidence type="ECO:0000313" key="6">
    <source>
        <dbReference type="EMBL" id="KZV83612.1"/>
    </source>
</evidence>
<dbReference type="EMBL" id="KV426263">
    <property type="protein sequence ID" value="KZV83612.1"/>
    <property type="molecule type" value="Genomic_DNA"/>
</dbReference>